<evidence type="ECO:0000256" key="1">
    <source>
        <dbReference type="SAM" id="MobiDB-lite"/>
    </source>
</evidence>
<keyword evidence="2" id="KW-0472">Membrane</keyword>
<feature type="signal peptide" evidence="3">
    <location>
        <begin position="1"/>
        <end position="22"/>
    </location>
</feature>
<keyword evidence="2" id="KW-0812">Transmembrane</keyword>
<reference evidence="4 5" key="1">
    <citation type="submission" date="2016-11" db="EMBL/GenBank/DDBJ databases">
        <authorList>
            <person name="Varghese N."/>
            <person name="Submissions S."/>
        </authorList>
    </citation>
    <scope>NUCLEOTIDE SEQUENCE [LARGE SCALE GENOMIC DNA]</scope>
    <source>
        <strain evidence="4 5">PA</strain>
    </source>
</reference>
<feature type="chain" id="PRO_5046957063" description="LysM domain-containing protein" evidence="3">
    <location>
        <begin position="23"/>
        <end position="297"/>
    </location>
</feature>
<gene>
    <name evidence="4" type="ORF">SAMN05216246_101129</name>
</gene>
<feature type="transmembrane region" description="Helical" evidence="2">
    <location>
        <begin position="47"/>
        <end position="73"/>
    </location>
</feature>
<dbReference type="EMBL" id="FQYL01000001">
    <property type="protein sequence ID" value="SHI29841.1"/>
    <property type="molecule type" value="Genomic_DNA"/>
</dbReference>
<dbReference type="InterPro" id="IPR036779">
    <property type="entry name" value="LysM_dom_sf"/>
</dbReference>
<evidence type="ECO:0000313" key="4">
    <source>
        <dbReference type="EMBL" id="SHI29841.1"/>
    </source>
</evidence>
<keyword evidence="2" id="KW-1133">Transmembrane helix</keyword>
<sequence>MTIARRLLLMSAASAAVTAALALASADAVSALVRTDPAQWGRAELSAALVAALSGIGSLGAAWHLLSAVVALAATRRPRARLARTALERWGAPLVRRIAVGALLAGVAAAPAAAAPAPGPDAPDLGWQPTSGQAESSAASTAPADPAGPESPAQGPPVPSPETSPGADSPSSPSTARGTAPVPGPSGAGGAAGGEEARDPGASSPDQGADGAPRRTEGGVAPPAAGSRESLVVEPGQSLWSISAARLGPQASTADIARAWRSLYHANEGAIGPEPGLIHPGLRLTVPEDLAPPPQGS</sequence>
<evidence type="ECO:0000256" key="3">
    <source>
        <dbReference type="SAM" id="SignalP"/>
    </source>
</evidence>
<proteinExistence type="predicted"/>
<dbReference type="Gene3D" id="3.10.350.10">
    <property type="entry name" value="LysM domain"/>
    <property type="match status" value="1"/>
</dbReference>
<dbReference type="RefSeq" id="WP_073451086.1">
    <property type="nucleotide sequence ID" value="NZ_FQYL01000001.1"/>
</dbReference>
<evidence type="ECO:0008006" key="6">
    <source>
        <dbReference type="Google" id="ProtNLM"/>
    </source>
</evidence>
<accession>A0ABY1HZJ4</accession>
<evidence type="ECO:0000313" key="5">
    <source>
        <dbReference type="Proteomes" id="UP000184390"/>
    </source>
</evidence>
<dbReference type="InterPro" id="IPR006311">
    <property type="entry name" value="TAT_signal"/>
</dbReference>
<feature type="region of interest" description="Disordered" evidence="1">
    <location>
        <begin position="113"/>
        <end position="233"/>
    </location>
</feature>
<comment type="caution">
    <text evidence="4">The sequence shown here is derived from an EMBL/GenBank/DDBJ whole genome shotgun (WGS) entry which is preliminary data.</text>
</comment>
<feature type="compositionally biased region" description="Low complexity" evidence="1">
    <location>
        <begin position="113"/>
        <end position="126"/>
    </location>
</feature>
<evidence type="ECO:0000256" key="2">
    <source>
        <dbReference type="SAM" id="Phobius"/>
    </source>
</evidence>
<feature type="compositionally biased region" description="Low complexity" evidence="1">
    <location>
        <begin position="134"/>
        <end position="148"/>
    </location>
</feature>
<feature type="transmembrane region" description="Helical" evidence="2">
    <location>
        <begin position="94"/>
        <end position="114"/>
    </location>
</feature>
<name>A0ABY1HZJ4_9ACTO</name>
<keyword evidence="5" id="KW-1185">Reference proteome</keyword>
<dbReference type="PROSITE" id="PS51318">
    <property type="entry name" value="TAT"/>
    <property type="match status" value="1"/>
</dbReference>
<protein>
    <recommendedName>
        <fullName evidence="6">LysM domain-containing protein</fullName>
    </recommendedName>
</protein>
<keyword evidence="3" id="KW-0732">Signal</keyword>
<organism evidence="4 5">
    <name type="scientific">Actinomyces denticolens</name>
    <dbReference type="NCBI Taxonomy" id="52767"/>
    <lineage>
        <taxon>Bacteria</taxon>
        <taxon>Bacillati</taxon>
        <taxon>Actinomycetota</taxon>
        <taxon>Actinomycetes</taxon>
        <taxon>Actinomycetales</taxon>
        <taxon>Actinomycetaceae</taxon>
        <taxon>Actinomyces</taxon>
    </lineage>
</organism>
<dbReference type="Proteomes" id="UP000184390">
    <property type="component" value="Unassembled WGS sequence"/>
</dbReference>